<dbReference type="OrthoDB" id="2155538at2759"/>
<organism evidence="1 2">
    <name type="scientific">Cinara cedri</name>
    <dbReference type="NCBI Taxonomy" id="506608"/>
    <lineage>
        <taxon>Eukaryota</taxon>
        <taxon>Metazoa</taxon>
        <taxon>Ecdysozoa</taxon>
        <taxon>Arthropoda</taxon>
        <taxon>Hexapoda</taxon>
        <taxon>Insecta</taxon>
        <taxon>Pterygota</taxon>
        <taxon>Neoptera</taxon>
        <taxon>Paraneoptera</taxon>
        <taxon>Hemiptera</taxon>
        <taxon>Sternorrhyncha</taxon>
        <taxon>Aphidomorpha</taxon>
        <taxon>Aphidoidea</taxon>
        <taxon>Aphididae</taxon>
        <taxon>Lachninae</taxon>
        <taxon>Cinara</taxon>
    </lineage>
</organism>
<accession>A0A5E4NQF9</accession>
<keyword evidence="2" id="KW-1185">Reference proteome</keyword>
<name>A0A5E4NQF9_9HEMI</name>
<protein>
    <submittedName>
        <fullName evidence="1">Uncharacterized protein</fullName>
    </submittedName>
</protein>
<evidence type="ECO:0000313" key="2">
    <source>
        <dbReference type="Proteomes" id="UP000325440"/>
    </source>
</evidence>
<dbReference type="AlphaFoldDB" id="A0A5E4NQF9"/>
<gene>
    <name evidence="1" type="ORF">CINCED_3A002481</name>
</gene>
<reference evidence="1 2" key="1">
    <citation type="submission" date="2019-08" db="EMBL/GenBank/DDBJ databases">
        <authorList>
            <person name="Alioto T."/>
            <person name="Alioto T."/>
            <person name="Gomez Garrido J."/>
        </authorList>
    </citation>
    <scope>NUCLEOTIDE SEQUENCE [LARGE SCALE GENOMIC DNA]</scope>
</reference>
<proteinExistence type="predicted"/>
<evidence type="ECO:0000313" key="1">
    <source>
        <dbReference type="EMBL" id="VVC46131.1"/>
    </source>
</evidence>
<dbReference type="EMBL" id="CABPRJ010002437">
    <property type="protein sequence ID" value="VVC46131.1"/>
    <property type="molecule type" value="Genomic_DNA"/>
</dbReference>
<dbReference type="Proteomes" id="UP000325440">
    <property type="component" value="Unassembled WGS sequence"/>
</dbReference>
<sequence>MEAKNYKKTNSNVISVGECLETPLYMSLTRVLGNANEQNAISFNRKFRQIFMNRLAEDLWYNNPLHPERQNTSVCNMPFVVGDGNELPTLPHTFWGMTRQEAAIVIQVFQTLGIDIFVQSIYKS</sequence>